<dbReference type="PANTHER" id="PTHR31198">
    <property type="entry name" value="COILED-COIL DOMAIN-CONTAINING PROTEIN 84"/>
    <property type="match status" value="1"/>
</dbReference>
<organism evidence="1 2">
    <name type="scientific">Planoprotostelium fungivorum</name>
    <dbReference type="NCBI Taxonomy" id="1890364"/>
    <lineage>
        <taxon>Eukaryota</taxon>
        <taxon>Amoebozoa</taxon>
        <taxon>Evosea</taxon>
        <taxon>Variosea</taxon>
        <taxon>Cavosteliida</taxon>
        <taxon>Cavosteliaceae</taxon>
        <taxon>Planoprotostelium</taxon>
    </lineage>
</organism>
<dbReference type="InParanoid" id="A0A2P6N6P0"/>
<dbReference type="AlphaFoldDB" id="A0A2P6N6P0"/>
<name>A0A2P6N6P0_9EUKA</name>
<dbReference type="PANTHER" id="PTHR31198:SF1">
    <property type="entry name" value="CENTROSOMAL AT-AC SPLICING FACTOR"/>
    <property type="match status" value="1"/>
</dbReference>
<dbReference type="Proteomes" id="UP000241769">
    <property type="component" value="Unassembled WGS sequence"/>
</dbReference>
<dbReference type="Pfam" id="PF14968">
    <property type="entry name" value="CCDC84"/>
    <property type="match status" value="1"/>
</dbReference>
<dbReference type="EMBL" id="MDYQ01000177">
    <property type="protein sequence ID" value="PRP79622.1"/>
    <property type="molecule type" value="Genomic_DNA"/>
</dbReference>
<dbReference type="InterPro" id="IPR029063">
    <property type="entry name" value="SAM-dependent_MTases_sf"/>
</dbReference>
<reference evidence="1 2" key="1">
    <citation type="journal article" date="2018" name="Genome Biol. Evol.">
        <title>Multiple Roots of Fruiting Body Formation in Amoebozoa.</title>
        <authorList>
            <person name="Hillmann F."/>
            <person name="Forbes G."/>
            <person name="Novohradska S."/>
            <person name="Ferling I."/>
            <person name="Riege K."/>
            <person name="Groth M."/>
            <person name="Westermann M."/>
            <person name="Marz M."/>
            <person name="Spaller T."/>
            <person name="Winckler T."/>
            <person name="Schaap P."/>
            <person name="Glockner G."/>
        </authorList>
    </citation>
    <scope>NUCLEOTIDE SEQUENCE [LARGE SCALE GENOMIC DNA]</scope>
    <source>
        <strain evidence="1 2">Jena</strain>
    </source>
</reference>
<dbReference type="SUPFAM" id="SSF53335">
    <property type="entry name" value="S-adenosyl-L-methionine-dependent methyltransferases"/>
    <property type="match status" value="1"/>
</dbReference>
<gene>
    <name evidence="1" type="ORF">PROFUN_12812</name>
</gene>
<proteinExistence type="predicted"/>
<evidence type="ECO:0000313" key="1">
    <source>
        <dbReference type="EMBL" id="PRP79622.1"/>
    </source>
</evidence>
<dbReference type="OrthoDB" id="19299at2759"/>
<evidence type="ECO:0008006" key="3">
    <source>
        <dbReference type="Google" id="ProtNLM"/>
    </source>
</evidence>
<keyword evidence="2" id="KW-1185">Reference proteome</keyword>
<dbReference type="Gene3D" id="3.40.50.150">
    <property type="entry name" value="Vaccinia Virus protein VP39"/>
    <property type="match status" value="1"/>
</dbReference>
<protein>
    <recommendedName>
        <fullName evidence="3">U1-type domain-containing protein</fullName>
    </recommendedName>
</protein>
<dbReference type="CDD" id="cd02440">
    <property type="entry name" value="AdoMet_MTases"/>
    <property type="match status" value="1"/>
</dbReference>
<dbReference type="InterPro" id="IPR028015">
    <property type="entry name" value="CCDC84-like"/>
</dbReference>
<evidence type="ECO:0000313" key="2">
    <source>
        <dbReference type="Proteomes" id="UP000241769"/>
    </source>
</evidence>
<sequence>MSEKKQAQWRFCRSCKRNLEQRGNEHNYTKKHKDNLIQKMNQIFTDVKGQKYFLNHITLSATNGETSSVALSNASALKPTSEDTSWYCFICDVTVHNEKTNAVGFEAIKHLASKSHHKQVDSFWYEAGVGIVHNQLKLNKQKFYIKEDRFQQFIIEIKKKRKEEEEKKEEEKDVPPIDEKIIAAALAPPPEDIQEIQKPAKAYETVYNASGIAQNGTGFNEEGNRVWGGGIVKVKRDMWLSWPIDELEDELDKRKVELGIVVGKASETPSSSGFRTVHATGENLKSLGARVLAPGEGNVHSGAVPPWLKSKSDLQRATNSGKMFAIAHNGRRGRALKPQKLGAELVRGENGVAASKNFLPKFGGVWQLNGSRGDNRRDFLENRAVQVTEKKEEKEEEEKNFPAPMMSNVSERSLRINLQSIIKLSKYLLSLRFVTLITSMADRNKRSYKERFRDIVDFQLPLEFINRCRSIKGVSPASHSAILAIEQDTESASCIWDASLVMSSWFCQQDEEILRQWKNSRCLEIGSGCGLSGIVMSATCAEMIATDLGEVMPILHRNVDKSGSILKELLGADGVNIKSQELFWGNDCSALSPPFDIIIGSDIVYEIQAFDLLVKTLRDLSGPDTIIYISLEHRWKDVERFFFAEIDQHFVYDLTSTR</sequence>
<dbReference type="Pfam" id="PF10294">
    <property type="entry name" value="Methyltransf_16"/>
    <property type="match status" value="1"/>
</dbReference>
<dbReference type="InterPro" id="IPR019410">
    <property type="entry name" value="Methyltransf_16"/>
</dbReference>
<accession>A0A2P6N6P0</accession>
<comment type="caution">
    <text evidence="1">The sequence shown here is derived from an EMBL/GenBank/DDBJ whole genome shotgun (WGS) entry which is preliminary data.</text>
</comment>